<keyword evidence="2" id="KW-1133">Transmembrane helix</keyword>
<dbReference type="Proteomes" id="UP001183607">
    <property type="component" value="Unassembled WGS sequence"/>
</dbReference>
<name>A0ABD5E0K8_9ACTN</name>
<evidence type="ECO:0000256" key="2">
    <source>
        <dbReference type="SAM" id="Phobius"/>
    </source>
</evidence>
<evidence type="ECO:0000313" key="4">
    <source>
        <dbReference type="EMBL" id="MDT0414884.1"/>
    </source>
</evidence>
<feature type="transmembrane region" description="Helical" evidence="2">
    <location>
        <begin position="173"/>
        <end position="199"/>
    </location>
</feature>
<feature type="transmembrane region" description="Helical" evidence="2">
    <location>
        <begin position="128"/>
        <end position="161"/>
    </location>
</feature>
<feature type="compositionally biased region" description="Basic and acidic residues" evidence="1">
    <location>
        <begin position="30"/>
        <end position="44"/>
    </location>
</feature>
<reference evidence="5" key="1">
    <citation type="submission" date="2023-07" db="EMBL/GenBank/DDBJ databases">
        <title>30 novel species of actinomycetes from the DSMZ collection.</title>
        <authorList>
            <person name="Nouioui I."/>
        </authorList>
    </citation>
    <scope>NUCLEOTIDE SEQUENCE [LARGE SCALE GENOMIC DNA]</scope>
    <source>
        <strain evidence="5">DSM 41982</strain>
    </source>
</reference>
<comment type="caution">
    <text evidence="4">The sequence shown here is derived from an EMBL/GenBank/DDBJ whole genome shotgun (WGS) entry which is preliminary data.</text>
</comment>
<feature type="compositionally biased region" description="Low complexity" evidence="1">
    <location>
        <begin position="47"/>
        <end position="75"/>
    </location>
</feature>
<feature type="region of interest" description="Disordered" evidence="1">
    <location>
        <begin position="1"/>
        <end position="115"/>
    </location>
</feature>
<keyword evidence="2" id="KW-0812">Transmembrane</keyword>
<evidence type="ECO:0000259" key="3">
    <source>
        <dbReference type="Pfam" id="PF13828"/>
    </source>
</evidence>
<dbReference type="Pfam" id="PF13828">
    <property type="entry name" value="DUF4190"/>
    <property type="match status" value="1"/>
</dbReference>
<dbReference type="AlphaFoldDB" id="A0ABD5E0K8"/>
<dbReference type="InterPro" id="IPR025241">
    <property type="entry name" value="DUF4190"/>
</dbReference>
<sequence>MSHSPEDSERPGGAGERPDLSKPAAPEQPPGERDPFAVRDEPPRPEGAPGPYAQAPGPYAQAPGPHGQAPGPYAQHPGSYAQGPGSYAQGPGPYGQTPGHIPGQDAWGGQYGGQWQGGKPPGGGMAVAALVCGIAAVVFCWTVVGGIILGVLGVVFGILALRRSRRTGAPNRGLGLAGIIVGAVGIVGGAITLGVIIAVTTSDDFQDSYDSFRNYSECLQHAQSPDEQRMCKEKFDRDLNG</sequence>
<keyword evidence="2" id="KW-0472">Membrane</keyword>
<gene>
    <name evidence="4" type="ORF">RM574_05220</name>
</gene>
<evidence type="ECO:0000313" key="5">
    <source>
        <dbReference type="Proteomes" id="UP001183607"/>
    </source>
</evidence>
<accession>A0ABD5E0K8</accession>
<dbReference type="RefSeq" id="WP_093853154.1">
    <property type="nucleotide sequence ID" value="NZ_JAVRER010000006.1"/>
</dbReference>
<feature type="compositionally biased region" description="Basic and acidic residues" evidence="1">
    <location>
        <begin position="1"/>
        <end position="20"/>
    </location>
</feature>
<evidence type="ECO:0000256" key="1">
    <source>
        <dbReference type="SAM" id="MobiDB-lite"/>
    </source>
</evidence>
<proteinExistence type="predicted"/>
<feature type="domain" description="DUF4190" evidence="3">
    <location>
        <begin position="125"/>
        <end position="191"/>
    </location>
</feature>
<protein>
    <submittedName>
        <fullName evidence="4">DUF4190 domain-containing protein</fullName>
    </submittedName>
</protein>
<dbReference type="EMBL" id="JAVRER010000006">
    <property type="protein sequence ID" value="MDT0414884.1"/>
    <property type="molecule type" value="Genomic_DNA"/>
</dbReference>
<organism evidence="4 5">
    <name type="scientific">Streptomyces evansiae</name>
    <dbReference type="NCBI Taxonomy" id="3075535"/>
    <lineage>
        <taxon>Bacteria</taxon>
        <taxon>Bacillati</taxon>
        <taxon>Actinomycetota</taxon>
        <taxon>Actinomycetes</taxon>
        <taxon>Kitasatosporales</taxon>
        <taxon>Streptomycetaceae</taxon>
        <taxon>Streptomyces</taxon>
    </lineage>
</organism>